<sequence>MKVLVTGGAGFIGSHVVEELLNNQFEVIVIDNCVTGNPKNLPENIKLFRVDINDSEVRSIFETELPDYVIHLAAQASVIVSMYFAKS</sequence>
<keyword evidence="3" id="KW-0413">Isomerase</keyword>
<dbReference type="EMBL" id="AFPZ01000014">
    <property type="protein sequence ID" value="EGQ27527.1"/>
    <property type="molecule type" value="Genomic_DNA"/>
</dbReference>
<dbReference type="Gene3D" id="3.40.50.720">
    <property type="entry name" value="NAD(P)-binding Rossmann-like Domain"/>
    <property type="match status" value="1"/>
</dbReference>
<gene>
    <name evidence="3" type="primary">galE3</name>
    <name evidence="3" type="ORF">HMPREF9372_0414</name>
</gene>
<evidence type="ECO:0000259" key="2">
    <source>
        <dbReference type="Pfam" id="PF01370"/>
    </source>
</evidence>
<dbReference type="eggNOG" id="COG1087">
    <property type="taxonomic scope" value="Bacteria"/>
</dbReference>
<dbReference type="InterPro" id="IPR036291">
    <property type="entry name" value="NAD(P)-bd_dom_sf"/>
</dbReference>
<comment type="caution">
    <text evidence="3">The sequence shown here is derived from an EMBL/GenBank/DDBJ whole genome shotgun (WGS) entry which is preliminary data.</text>
</comment>
<dbReference type="Pfam" id="PF01370">
    <property type="entry name" value="Epimerase"/>
    <property type="match status" value="1"/>
</dbReference>
<dbReference type="OrthoDB" id="9771073at2"/>
<dbReference type="InterPro" id="IPR001509">
    <property type="entry name" value="Epimerase_deHydtase"/>
</dbReference>
<dbReference type="PANTHER" id="PTHR43000">
    <property type="entry name" value="DTDP-D-GLUCOSE 4,6-DEHYDRATASE-RELATED"/>
    <property type="match status" value="1"/>
</dbReference>
<dbReference type="SUPFAM" id="SSF51735">
    <property type="entry name" value="NAD(P)-binding Rossmann-fold domains"/>
    <property type="match status" value="1"/>
</dbReference>
<evidence type="ECO:0000313" key="3">
    <source>
        <dbReference type="EMBL" id="EGQ27527.1"/>
    </source>
</evidence>
<dbReference type="GO" id="GO:0003978">
    <property type="term" value="F:UDP-glucose 4-epimerase activity"/>
    <property type="evidence" value="ECO:0007669"/>
    <property type="project" value="UniProtKB-EC"/>
</dbReference>
<evidence type="ECO:0000313" key="4">
    <source>
        <dbReference type="Proteomes" id="UP000005316"/>
    </source>
</evidence>
<dbReference type="AlphaFoldDB" id="F9DNN4"/>
<dbReference type="HOGENOM" id="CLU_007383_1_8_9"/>
<dbReference type="Proteomes" id="UP000005316">
    <property type="component" value="Unassembled WGS sequence"/>
</dbReference>
<feature type="domain" description="NAD-dependent epimerase/dehydratase" evidence="2">
    <location>
        <begin position="3"/>
        <end position="82"/>
    </location>
</feature>
<protein>
    <submittedName>
        <fullName evidence="3">UDP-glucose 4-epimerase</fullName>
        <ecNumber evidence="3">5.1.3.2</ecNumber>
    </submittedName>
</protein>
<dbReference type="EC" id="5.1.3.2" evidence="3"/>
<reference evidence="3 4" key="1">
    <citation type="submission" date="2011-04" db="EMBL/GenBank/DDBJ databases">
        <authorList>
            <person name="Muzny D."/>
            <person name="Qin X."/>
            <person name="Deng J."/>
            <person name="Jiang H."/>
            <person name="Liu Y."/>
            <person name="Qu J."/>
            <person name="Song X.-Z."/>
            <person name="Zhang L."/>
            <person name="Thornton R."/>
            <person name="Coyle M."/>
            <person name="Francisco L."/>
            <person name="Jackson L."/>
            <person name="Javaid M."/>
            <person name="Korchina V."/>
            <person name="Kovar C."/>
            <person name="Mata R."/>
            <person name="Mathew T."/>
            <person name="Ngo R."/>
            <person name="Nguyen L."/>
            <person name="Nguyen N."/>
            <person name="Okwuonu G."/>
            <person name="Ongeri F."/>
            <person name="Pham C."/>
            <person name="Simmons D."/>
            <person name="Wilczek-Boney K."/>
            <person name="Hale W."/>
            <person name="Jakkamsetti A."/>
            <person name="Pham P."/>
            <person name="Ruth R."/>
            <person name="San Lucas F."/>
            <person name="Warren J."/>
            <person name="Zhang J."/>
            <person name="Zhao Z."/>
            <person name="Zhou C."/>
            <person name="Zhu D."/>
            <person name="Lee S."/>
            <person name="Bess C."/>
            <person name="Blankenburg K."/>
            <person name="Forbes L."/>
            <person name="Fu Q."/>
            <person name="Gubbala S."/>
            <person name="Hirani K."/>
            <person name="Jayaseelan J.C."/>
            <person name="Lara F."/>
            <person name="Munidasa M."/>
            <person name="Palculict T."/>
            <person name="Patil S."/>
            <person name="Pu L.-L."/>
            <person name="Saada N."/>
            <person name="Tang L."/>
            <person name="Weissenberger G."/>
            <person name="Zhu Y."/>
            <person name="Hemphill L."/>
            <person name="Shang Y."/>
            <person name="Youmans B."/>
            <person name="Ayvaz T."/>
            <person name="Ross M."/>
            <person name="Santibanez J."/>
            <person name="Aqrawi P."/>
            <person name="Gross S."/>
            <person name="Joshi V."/>
            <person name="Fowler G."/>
            <person name="Nazareth L."/>
            <person name="Reid J."/>
            <person name="Worley K."/>
            <person name="Petrosino J."/>
            <person name="Highlander S."/>
            <person name="Gibbs R."/>
        </authorList>
    </citation>
    <scope>NUCLEOTIDE SEQUENCE [LARGE SCALE GENOMIC DNA]</scope>
    <source>
        <strain evidence="3 4">2681</strain>
    </source>
</reference>
<name>F9DNN4_9BACL</name>
<organism evidence="3 4">
    <name type="scientific">Sporosarcina newyorkensis 2681</name>
    <dbReference type="NCBI Taxonomy" id="1027292"/>
    <lineage>
        <taxon>Bacteria</taxon>
        <taxon>Bacillati</taxon>
        <taxon>Bacillota</taxon>
        <taxon>Bacilli</taxon>
        <taxon>Bacillales</taxon>
        <taxon>Caryophanaceae</taxon>
        <taxon>Sporosarcina</taxon>
    </lineage>
</organism>
<accession>F9DNN4</accession>
<comment type="similarity">
    <text evidence="1">Belongs to the NAD(P)-dependent epimerase/dehydratase family.</text>
</comment>
<proteinExistence type="inferred from homology"/>
<evidence type="ECO:0000256" key="1">
    <source>
        <dbReference type="ARBA" id="ARBA00007637"/>
    </source>
</evidence>